<evidence type="ECO:0000256" key="3">
    <source>
        <dbReference type="ARBA" id="ARBA00022475"/>
    </source>
</evidence>
<dbReference type="PROSITE" id="PS51371">
    <property type="entry name" value="CBS"/>
    <property type="match status" value="2"/>
</dbReference>
<dbReference type="RefSeq" id="WP_041146192.1">
    <property type="nucleotide sequence ID" value="NZ_BJNO01000006.1"/>
</dbReference>
<dbReference type="InterPro" id="IPR016169">
    <property type="entry name" value="FAD-bd_PCMH_sub2"/>
</dbReference>
<dbReference type="OrthoDB" id="9805314at2"/>
<proteinExistence type="inferred from homology"/>
<evidence type="ECO:0000256" key="6">
    <source>
        <dbReference type="ARBA" id="ARBA00022989"/>
    </source>
</evidence>
<evidence type="ECO:0000256" key="1">
    <source>
        <dbReference type="ARBA" id="ARBA00004651"/>
    </source>
</evidence>
<dbReference type="Proteomes" id="UP000267630">
    <property type="component" value="Chromosome 3"/>
</dbReference>
<evidence type="ECO:0000313" key="10">
    <source>
        <dbReference type="Proteomes" id="UP000267630"/>
    </source>
</evidence>
<dbReference type="InterPro" id="IPR005496">
    <property type="entry name" value="Integral_membrane_TerC"/>
</dbReference>
<comment type="subcellular location">
    <subcellularLocation>
        <location evidence="1">Cell membrane</location>
        <topology evidence="1">Multi-pass membrane protein</topology>
    </subcellularLocation>
</comment>
<keyword evidence="7" id="KW-0129">CBS domain</keyword>
<dbReference type="SUPFAM" id="SSF56176">
    <property type="entry name" value="FAD-binding/transporter-associated domain-like"/>
    <property type="match status" value="1"/>
</dbReference>
<evidence type="ECO:0000256" key="8">
    <source>
        <dbReference type="ARBA" id="ARBA00023136"/>
    </source>
</evidence>
<protein>
    <submittedName>
        <fullName evidence="9">Magnesium and cobalt efflux protein CorC</fullName>
    </submittedName>
</protein>
<reference evidence="9 10" key="1">
    <citation type="submission" date="2018-12" db="EMBL/GenBank/DDBJ databases">
        <authorList>
            <consortium name="Pathogen Informatics"/>
        </authorList>
    </citation>
    <scope>NUCLEOTIDE SEQUENCE [LARGE SCALE GENOMIC DNA]</scope>
    <source>
        <strain evidence="9 10">NCTC9997</strain>
    </source>
</reference>
<evidence type="ECO:0000256" key="4">
    <source>
        <dbReference type="ARBA" id="ARBA00022692"/>
    </source>
</evidence>
<dbReference type="SMART" id="SM01091">
    <property type="entry name" value="CorC_HlyC"/>
    <property type="match status" value="1"/>
</dbReference>
<gene>
    <name evidence="9" type="primary">yoaE_3</name>
    <name evidence="9" type="ORF">NCTC9997_02429</name>
</gene>
<dbReference type="AlphaFoldDB" id="A0A6D1S418"/>
<evidence type="ECO:0000256" key="2">
    <source>
        <dbReference type="ARBA" id="ARBA00006337"/>
    </source>
</evidence>
<keyword evidence="3" id="KW-1003">Cell membrane</keyword>
<dbReference type="GeneID" id="57504232"/>
<dbReference type="InterPro" id="IPR036318">
    <property type="entry name" value="FAD-bd_PCMH-like_sf"/>
</dbReference>
<sequence>MEFLMDPSIWVGLLTLVVLEIVLGIDNLVFIAILADKLPPKQRDKARLIGLSLALFMRLGLLSVISWMVTLTKPLFSIADFSFSGRDLIMLLGGIFLLFKATTELHERLENRQHDAGHGKGYASFWVVVLQIVVLDAVFSLDAVITAVGMVNHLPVMMAAVVIAMMVMLLASKPLTRFVNQHPTVVVLCLSFLLMIGLSLVAEGFGFHIPKGYLYAAIGFSITIEFFNQVARRNFIRHQSTLPLRARTADAILRLMGSRKQNQVTHDGDMPSAVPVPEGEFAEEERYMINGVLTLAQRSLRGIMTPRGEISWVDAEQSEDEIRRQLLSSPHSLFPVCRGELDEIIGIVRAKEMLVALEAGENVAALASASPAIVVPETLDPINLLGVLRRARGSFVIVTNEFGVVQGLVTPLDVLEAIAGEFPDADETPEIVADGDGWLIKGSTDLHALQQALGLDDIVNEEEDIATVAGLVIAVNGHIPRPGDVVELAPLQFTIVEANNYRVDLVRVVKTRHEHDEEE</sequence>
<dbReference type="InterPro" id="IPR046342">
    <property type="entry name" value="CBS_dom_sf"/>
</dbReference>
<comment type="similarity">
    <text evidence="2">Belongs to the UPF0053 family.</text>
</comment>
<keyword evidence="4" id="KW-0812">Transmembrane</keyword>
<keyword evidence="8" id="KW-0472">Membrane</keyword>
<evidence type="ECO:0000313" key="9">
    <source>
        <dbReference type="EMBL" id="VED48810.1"/>
    </source>
</evidence>
<dbReference type="SUPFAM" id="SSF54631">
    <property type="entry name" value="CBS-domain pair"/>
    <property type="match status" value="1"/>
</dbReference>
<dbReference type="InterPro" id="IPR044751">
    <property type="entry name" value="Ion_transp-like_CBS"/>
</dbReference>
<accession>A0A6D1S418</accession>
<keyword evidence="10" id="KW-1185">Reference proteome</keyword>
<dbReference type="Pfam" id="PF03471">
    <property type="entry name" value="CorC_HlyC"/>
    <property type="match status" value="1"/>
</dbReference>
<dbReference type="InterPro" id="IPR000644">
    <property type="entry name" value="CBS_dom"/>
</dbReference>
<dbReference type="FunFam" id="3.10.580.10:FF:000008">
    <property type="entry name" value="Integral membrane protein TerC"/>
    <property type="match status" value="1"/>
</dbReference>
<name>A0A6D1S418_RAOTE</name>
<dbReference type="GO" id="GO:0050660">
    <property type="term" value="F:flavin adenine dinucleotide binding"/>
    <property type="evidence" value="ECO:0007669"/>
    <property type="project" value="InterPro"/>
</dbReference>
<dbReference type="PANTHER" id="PTHR22777:SF15">
    <property type="entry name" value="UPF0053 INNER MEMBRANE PROTEIN YOAE"/>
    <property type="match status" value="1"/>
</dbReference>
<evidence type="ECO:0000256" key="5">
    <source>
        <dbReference type="ARBA" id="ARBA00022737"/>
    </source>
</evidence>
<organism evidence="9 10">
    <name type="scientific">Raoultella terrigena</name>
    <name type="common">Klebsiella terrigena</name>
    <dbReference type="NCBI Taxonomy" id="577"/>
    <lineage>
        <taxon>Bacteria</taxon>
        <taxon>Pseudomonadati</taxon>
        <taxon>Pseudomonadota</taxon>
        <taxon>Gammaproteobacteria</taxon>
        <taxon>Enterobacterales</taxon>
        <taxon>Enterobacteriaceae</taxon>
        <taxon>Klebsiella/Raoultella group</taxon>
        <taxon>Raoultella</taxon>
    </lineage>
</organism>
<evidence type="ECO:0000256" key="7">
    <source>
        <dbReference type="ARBA" id="ARBA00023122"/>
    </source>
</evidence>
<dbReference type="InterPro" id="IPR005170">
    <property type="entry name" value="Transptr-assoc_dom"/>
</dbReference>
<dbReference type="EMBL" id="LR134253">
    <property type="protein sequence ID" value="VED48810.1"/>
    <property type="molecule type" value="Genomic_DNA"/>
</dbReference>
<dbReference type="GO" id="GO:0005886">
    <property type="term" value="C:plasma membrane"/>
    <property type="evidence" value="ECO:0007669"/>
    <property type="project" value="UniProtKB-SubCell"/>
</dbReference>
<dbReference type="Gene3D" id="3.10.580.10">
    <property type="entry name" value="CBS-domain"/>
    <property type="match status" value="1"/>
</dbReference>
<dbReference type="CDD" id="cd04590">
    <property type="entry name" value="CBS_pair_CorC_HlyC_assoc"/>
    <property type="match status" value="1"/>
</dbReference>
<dbReference type="PANTHER" id="PTHR22777">
    <property type="entry name" value="HEMOLYSIN-RELATED"/>
    <property type="match status" value="1"/>
</dbReference>
<dbReference type="Pfam" id="PF03741">
    <property type="entry name" value="TerC"/>
    <property type="match status" value="1"/>
</dbReference>
<keyword evidence="5" id="KW-0677">Repeat</keyword>
<dbReference type="Gene3D" id="3.30.465.10">
    <property type="match status" value="1"/>
</dbReference>
<keyword evidence="6" id="KW-1133">Transmembrane helix</keyword>